<sequence length="81" mass="9164">MATTGLGASLAEVIKFLQLLAVSPSGCLRKSLLPRFLPTILWKNLFKNQILDKKKLPRGIRWVAFTACLVDLIFWFFDLLG</sequence>
<organism evidence="2 3">
    <name type="scientific">Gossypium tomentosum</name>
    <name type="common">Hawaiian cotton</name>
    <name type="synonym">Gossypium sandvicense</name>
    <dbReference type="NCBI Taxonomy" id="34277"/>
    <lineage>
        <taxon>Eukaryota</taxon>
        <taxon>Viridiplantae</taxon>
        <taxon>Streptophyta</taxon>
        <taxon>Embryophyta</taxon>
        <taxon>Tracheophyta</taxon>
        <taxon>Spermatophyta</taxon>
        <taxon>Magnoliopsida</taxon>
        <taxon>eudicotyledons</taxon>
        <taxon>Gunneridae</taxon>
        <taxon>Pentapetalae</taxon>
        <taxon>rosids</taxon>
        <taxon>malvids</taxon>
        <taxon>Malvales</taxon>
        <taxon>Malvaceae</taxon>
        <taxon>Malvoideae</taxon>
        <taxon>Gossypium</taxon>
    </lineage>
</organism>
<dbReference type="Proteomes" id="UP000322667">
    <property type="component" value="Chromosome A05"/>
</dbReference>
<evidence type="ECO:0000313" key="3">
    <source>
        <dbReference type="Proteomes" id="UP000322667"/>
    </source>
</evidence>
<evidence type="ECO:0000256" key="1">
    <source>
        <dbReference type="SAM" id="Phobius"/>
    </source>
</evidence>
<keyword evidence="3" id="KW-1185">Reference proteome</keyword>
<dbReference type="EMBL" id="CM017614">
    <property type="protein sequence ID" value="TYI28501.1"/>
    <property type="molecule type" value="Genomic_DNA"/>
</dbReference>
<feature type="transmembrane region" description="Helical" evidence="1">
    <location>
        <begin position="59"/>
        <end position="77"/>
    </location>
</feature>
<reference evidence="2 3" key="1">
    <citation type="submission" date="2019-07" db="EMBL/GenBank/DDBJ databases">
        <title>WGS assembly of Gossypium tomentosum.</title>
        <authorList>
            <person name="Chen Z.J."/>
            <person name="Sreedasyam A."/>
            <person name="Ando A."/>
            <person name="Song Q."/>
            <person name="De L."/>
            <person name="Hulse-Kemp A."/>
            <person name="Ding M."/>
            <person name="Ye W."/>
            <person name="Kirkbride R."/>
            <person name="Jenkins J."/>
            <person name="Plott C."/>
            <person name="Lovell J."/>
            <person name="Lin Y.-M."/>
            <person name="Vaughn R."/>
            <person name="Liu B."/>
            <person name="Li W."/>
            <person name="Simpson S."/>
            <person name="Scheffler B."/>
            <person name="Saski C."/>
            <person name="Grover C."/>
            <person name="Hu G."/>
            <person name="Conover J."/>
            <person name="Carlson J."/>
            <person name="Shu S."/>
            <person name="Boston L."/>
            <person name="Williams M."/>
            <person name="Peterson D."/>
            <person name="Mcgee K."/>
            <person name="Jones D."/>
            <person name="Wendel J."/>
            <person name="Stelly D."/>
            <person name="Grimwood J."/>
            <person name="Schmutz J."/>
        </authorList>
    </citation>
    <scope>NUCLEOTIDE SEQUENCE [LARGE SCALE GENOMIC DNA]</scope>
    <source>
        <strain evidence="2">7179.01</strain>
    </source>
</reference>
<dbReference type="AlphaFoldDB" id="A0A5D2QIL0"/>
<protein>
    <submittedName>
        <fullName evidence="2">Uncharacterized protein</fullName>
    </submittedName>
</protein>
<gene>
    <name evidence="2" type="ORF">ES332_A05G249100v1</name>
</gene>
<proteinExistence type="predicted"/>
<keyword evidence="1" id="KW-1133">Transmembrane helix</keyword>
<keyword evidence="1" id="KW-0812">Transmembrane</keyword>
<evidence type="ECO:0000313" key="2">
    <source>
        <dbReference type="EMBL" id="TYI28501.1"/>
    </source>
</evidence>
<accession>A0A5D2QIL0</accession>
<keyword evidence="1" id="KW-0472">Membrane</keyword>
<name>A0A5D2QIL0_GOSTO</name>